<reference evidence="1 2" key="1">
    <citation type="submission" date="2013-08" db="EMBL/GenBank/DDBJ databases">
        <title>Gluconobacter thailandicus NBRC 3257 whole genome sequence.</title>
        <authorList>
            <person name="Matsutani M."/>
            <person name="Yakushi T."/>
            <person name="Matsushita K."/>
        </authorList>
    </citation>
    <scope>NUCLEOTIDE SEQUENCE [LARGE SCALE GENOMIC DNA]</scope>
    <source>
        <strain evidence="1 2">NBRC 3257</strain>
    </source>
</reference>
<evidence type="ECO:0000313" key="2">
    <source>
        <dbReference type="Proteomes" id="UP000018209"/>
    </source>
</evidence>
<evidence type="ECO:0008006" key="3">
    <source>
        <dbReference type="Google" id="ProtNLM"/>
    </source>
</evidence>
<gene>
    <name evidence="1" type="ORF">NBRC3257_3224</name>
</gene>
<protein>
    <recommendedName>
        <fullName evidence="3">Transposase</fullName>
    </recommendedName>
</protein>
<name>A0ABQ0J185_GLUTH</name>
<dbReference type="EMBL" id="BASM01000052">
    <property type="protein sequence ID" value="GAD28225.1"/>
    <property type="molecule type" value="Genomic_DNA"/>
</dbReference>
<comment type="caution">
    <text evidence="1">The sequence shown here is derived from an EMBL/GenBank/DDBJ whole genome shotgun (WGS) entry which is preliminary data.</text>
</comment>
<proteinExistence type="predicted"/>
<accession>A0ABQ0J185</accession>
<evidence type="ECO:0000313" key="1">
    <source>
        <dbReference type="EMBL" id="GAD28225.1"/>
    </source>
</evidence>
<sequence length="42" mass="4751">MFLAKYGAYLEHRQAALAPDMSELPSREALEYTVSCDFGECH</sequence>
<dbReference type="Proteomes" id="UP000018209">
    <property type="component" value="Unassembled WGS sequence"/>
</dbReference>
<keyword evidence="2" id="KW-1185">Reference proteome</keyword>
<organism evidence="1 2">
    <name type="scientific">Gluconobacter thailandicus NBRC 3257</name>
    <dbReference type="NCBI Taxonomy" id="1381097"/>
    <lineage>
        <taxon>Bacteria</taxon>
        <taxon>Pseudomonadati</taxon>
        <taxon>Pseudomonadota</taxon>
        <taxon>Alphaproteobacteria</taxon>
        <taxon>Acetobacterales</taxon>
        <taxon>Acetobacteraceae</taxon>
        <taxon>Gluconobacter</taxon>
    </lineage>
</organism>